<dbReference type="Proteomes" id="UP000183567">
    <property type="component" value="Unassembled WGS sequence"/>
</dbReference>
<feature type="region of interest" description="Disordered" evidence="2">
    <location>
        <begin position="1000"/>
        <end position="1142"/>
    </location>
</feature>
<dbReference type="Pfam" id="PF12825">
    <property type="entry name" value="DUF3818"/>
    <property type="match status" value="1"/>
</dbReference>
<dbReference type="PROSITE" id="PS50195">
    <property type="entry name" value="PX"/>
    <property type="match status" value="1"/>
</dbReference>
<proteinExistence type="predicted"/>
<accession>A0A1J8R541</accession>
<sequence length="1165" mass="131071">MDPSMLVTRSLLNQFQFEMEPRQSQPTDYGRFVVHILKRMTLESSAIDQTLLRRAIGLASTYLVTDTSTNSERGIQTWSTGFHRLVDVMVALHSRGELELETVNEASKACSECWSVAGTWRGMEECRQGVKEVAAKLKKLLDEPHRRTYKGCKRPRRPTRQIPLTPTQSDPDHQPDPHPSEHHPVLLTPLRAHYLKKSLIQLQFHKELDDLTNAPSDGVSTLAYLGHPFTSPPKSARPLDLPFLKYIFRRFVLTFPLLSAADDTFYSEKLQVFVASALARNISPSSLLEDESDPQGARLKLLDKVERNLALFFSSGTKLVEQEEVVRLNQNDLDRLERLAKKHMARLAKHRDIFEVNIVCVRTVTDKGRVRSRLHEEFIIRTRLSENREVCVSRRYGDFKTLADELRKFHPEEMVPSPPVKDRTIVNVPRSASPPNVSIMSRIQGYPLPDHGATPPDYSSESLPQSPSSGNSGPPPRLSREKNRLTLRAYLHSLMSNVIIASSPVLKSFLLSGPTTLSSDEVEDARRREEADRVRENGRKRFAHEIAVRVDGLRDAVKSVKGDIMGKDGLSHIFGIIKVTPDINQLPPNYRAVTEWGRITLASTIFQMFVASDTASETFASLKRLHGLMPYFLLRTALKISSPVAMIRSVVDIFLATPFGGRSLLQRMFSSSLTEEVRIIEEDIEAVKAKVDDPVMCEKLRLFVNAPREIQDAYRADAAETRIPLLAVVLRSGESPVLNRDQLRRVHRAHLAHTAYLKERANFADSDDDDGPRDEEAWLFEDLKVLVQLYSRLRDREQLIALIFEGVTAELLKDIISIFYAPLAQVYKAANIGSSISDLQTFITDLIRVVEATEEMSEADPQVTVQTFIDLVGRHEQAFYSFVHKVHANGKGLFEGLMRWIELFLTIIREGLGSPVSLEFLLPHGGQERTNIVNEIDEVARYHYKLKIAHEEKLRRRFRRAQGQDDADAEDEATQALVHGVVGEIDFGELVQSDALDLAAEDTDNESDEYSSEYETDSSGSYEGISSEESEGEGPTPMGSRLQTARSSPHRSSPHKSPPPPPPPPPVQRSISLRSTKSAIFSHQSKWKDVPPVPPLPSLHRIDKPLPTPPAAAARSAENLQRATDHPPRRPRGSANTLKPPDLVHIPHLLPLFVEVMRPNLSSTR</sequence>
<organism evidence="4 5">
    <name type="scientific">Rhizopogon vesiculosus</name>
    <dbReference type="NCBI Taxonomy" id="180088"/>
    <lineage>
        <taxon>Eukaryota</taxon>
        <taxon>Fungi</taxon>
        <taxon>Dikarya</taxon>
        <taxon>Basidiomycota</taxon>
        <taxon>Agaricomycotina</taxon>
        <taxon>Agaricomycetes</taxon>
        <taxon>Agaricomycetidae</taxon>
        <taxon>Boletales</taxon>
        <taxon>Suillineae</taxon>
        <taxon>Rhizopogonaceae</taxon>
        <taxon>Rhizopogon</taxon>
    </lineage>
</organism>
<feature type="coiled-coil region" evidence="1">
    <location>
        <begin position="319"/>
        <end position="353"/>
    </location>
</feature>
<feature type="compositionally biased region" description="Low complexity" evidence="2">
    <location>
        <begin position="459"/>
        <end position="472"/>
    </location>
</feature>
<dbReference type="Gene3D" id="3.30.1520.10">
    <property type="entry name" value="Phox-like domain"/>
    <property type="match status" value="1"/>
</dbReference>
<dbReference type="PANTHER" id="PTHR47185">
    <property type="entry name" value="PX DOMAIN-CONTAINING PROTEIN YPR097W"/>
    <property type="match status" value="1"/>
</dbReference>
<name>A0A1J8R541_9AGAM</name>
<dbReference type="AlphaFoldDB" id="A0A1J8R541"/>
<dbReference type="Pfam" id="PF00787">
    <property type="entry name" value="PX"/>
    <property type="match status" value="1"/>
</dbReference>
<dbReference type="InterPro" id="IPR001683">
    <property type="entry name" value="PX_dom"/>
</dbReference>
<dbReference type="InterPro" id="IPR047168">
    <property type="entry name" value="LEC1-like"/>
</dbReference>
<feature type="compositionally biased region" description="Acidic residues" evidence="2">
    <location>
        <begin position="1000"/>
        <end position="1016"/>
    </location>
</feature>
<keyword evidence="1" id="KW-0175">Coiled coil</keyword>
<gene>
    <name evidence="4" type="ORF">AZE42_00372</name>
</gene>
<feature type="compositionally biased region" description="Pro residues" evidence="2">
    <location>
        <begin position="1056"/>
        <end position="1067"/>
    </location>
</feature>
<evidence type="ECO:0000256" key="1">
    <source>
        <dbReference type="SAM" id="Coils"/>
    </source>
</evidence>
<evidence type="ECO:0000259" key="3">
    <source>
        <dbReference type="PROSITE" id="PS50195"/>
    </source>
</evidence>
<dbReference type="InterPro" id="IPR024555">
    <property type="entry name" value="PX-associated"/>
</dbReference>
<feature type="compositionally biased region" description="Basic and acidic residues" evidence="2">
    <location>
        <begin position="170"/>
        <end position="184"/>
    </location>
</feature>
<protein>
    <recommendedName>
        <fullName evidence="3">PX domain-containing protein</fullName>
    </recommendedName>
</protein>
<dbReference type="GO" id="GO:0035091">
    <property type="term" value="F:phosphatidylinositol binding"/>
    <property type="evidence" value="ECO:0007669"/>
    <property type="project" value="InterPro"/>
</dbReference>
<keyword evidence="5" id="KW-1185">Reference proteome</keyword>
<dbReference type="PANTHER" id="PTHR47185:SF1">
    <property type="entry name" value="PX DOMAIN-CONTAINING PROTEIN YPR097W"/>
    <property type="match status" value="1"/>
</dbReference>
<dbReference type="InterPro" id="IPR024554">
    <property type="entry name" value="LEC1-like_C"/>
</dbReference>
<dbReference type="InterPro" id="IPR036871">
    <property type="entry name" value="PX_dom_sf"/>
</dbReference>
<feature type="domain" description="PX" evidence="3">
    <location>
        <begin position="356"/>
        <end position="517"/>
    </location>
</feature>
<evidence type="ECO:0000313" key="4">
    <source>
        <dbReference type="EMBL" id="OJA19028.1"/>
    </source>
</evidence>
<feature type="region of interest" description="Disordered" evidence="2">
    <location>
        <begin position="412"/>
        <end position="480"/>
    </location>
</feature>
<feature type="compositionally biased region" description="Polar residues" evidence="2">
    <location>
        <begin position="1069"/>
        <end position="1084"/>
    </location>
</feature>
<dbReference type="CDD" id="cd06869">
    <property type="entry name" value="PX_UP2_fungi"/>
    <property type="match status" value="1"/>
</dbReference>
<evidence type="ECO:0000256" key="2">
    <source>
        <dbReference type="SAM" id="MobiDB-lite"/>
    </source>
</evidence>
<feature type="region of interest" description="Disordered" evidence="2">
    <location>
        <begin position="145"/>
        <end position="184"/>
    </location>
</feature>
<dbReference type="EMBL" id="LVVM01001214">
    <property type="protein sequence ID" value="OJA19028.1"/>
    <property type="molecule type" value="Genomic_DNA"/>
</dbReference>
<feature type="compositionally biased region" description="Basic residues" evidence="2">
    <location>
        <begin position="147"/>
        <end position="159"/>
    </location>
</feature>
<dbReference type="STRING" id="180088.A0A1J8R541"/>
<dbReference type="SUPFAM" id="SSF64268">
    <property type="entry name" value="PX domain"/>
    <property type="match status" value="1"/>
</dbReference>
<dbReference type="Pfam" id="PF12828">
    <property type="entry name" value="PXB"/>
    <property type="match status" value="1"/>
</dbReference>
<reference evidence="4 5" key="1">
    <citation type="submission" date="2016-03" db="EMBL/GenBank/DDBJ databases">
        <title>Comparative genomics of the ectomycorrhizal sister species Rhizopogon vinicolor and Rhizopogon vesiculosus (Basidiomycota: Boletales) reveals a divergence of the mating type B locus.</title>
        <authorList>
            <person name="Mujic A.B."/>
            <person name="Kuo A."/>
            <person name="Tritt A."/>
            <person name="Lipzen A."/>
            <person name="Chen C."/>
            <person name="Johnson J."/>
            <person name="Sharma A."/>
            <person name="Barry K."/>
            <person name="Grigoriev I.V."/>
            <person name="Spatafora J.W."/>
        </authorList>
    </citation>
    <scope>NUCLEOTIDE SEQUENCE [LARGE SCALE GENOMIC DNA]</scope>
    <source>
        <strain evidence="4 5">AM-OR11-056</strain>
    </source>
</reference>
<evidence type="ECO:0000313" key="5">
    <source>
        <dbReference type="Proteomes" id="UP000183567"/>
    </source>
</evidence>
<dbReference type="OrthoDB" id="2117459at2759"/>
<comment type="caution">
    <text evidence="4">The sequence shown here is derived from an EMBL/GenBank/DDBJ whole genome shotgun (WGS) entry which is preliminary data.</text>
</comment>